<proteinExistence type="predicted"/>
<name>A0A4S8L0J8_DENBC</name>
<accession>A0A4S8L0J8</accession>
<dbReference type="Proteomes" id="UP000297245">
    <property type="component" value="Unassembled WGS sequence"/>
</dbReference>
<sequence length="163" mass="18829">MSRSSTEEQFLPISVSYSPGDCPFLIRNEWYLENDDDHIQCALTIIFASARHFSEEVLEYPITHVAEVSTHANWERVDCKLDPMAISHWVVYAVMVSRTFVYGDNPDERGTLRDCPSPDLPTNVHWIVVDIPFIFMGRIILRIVRLLGLLENRNWRETAASPH</sequence>
<dbReference type="EMBL" id="ML179771">
    <property type="protein sequence ID" value="THU81909.1"/>
    <property type="molecule type" value="Genomic_DNA"/>
</dbReference>
<evidence type="ECO:0000313" key="2">
    <source>
        <dbReference type="Proteomes" id="UP000297245"/>
    </source>
</evidence>
<protein>
    <submittedName>
        <fullName evidence="1">Uncharacterized protein</fullName>
    </submittedName>
</protein>
<organism evidence="1 2">
    <name type="scientific">Dendrothele bispora (strain CBS 962.96)</name>
    <dbReference type="NCBI Taxonomy" id="1314807"/>
    <lineage>
        <taxon>Eukaryota</taxon>
        <taxon>Fungi</taxon>
        <taxon>Dikarya</taxon>
        <taxon>Basidiomycota</taxon>
        <taxon>Agaricomycotina</taxon>
        <taxon>Agaricomycetes</taxon>
        <taxon>Agaricomycetidae</taxon>
        <taxon>Agaricales</taxon>
        <taxon>Agaricales incertae sedis</taxon>
        <taxon>Dendrothele</taxon>
    </lineage>
</organism>
<dbReference type="AlphaFoldDB" id="A0A4S8L0J8"/>
<keyword evidence="2" id="KW-1185">Reference proteome</keyword>
<reference evidence="1 2" key="1">
    <citation type="journal article" date="2019" name="Nat. Ecol. Evol.">
        <title>Megaphylogeny resolves global patterns of mushroom evolution.</title>
        <authorList>
            <person name="Varga T."/>
            <person name="Krizsan K."/>
            <person name="Foldi C."/>
            <person name="Dima B."/>
            <person name="Sanchez-Garcia M."/>
            <person name="Sanchez-Ramirez S."/>
            <person name="Szollosi G.J."/>
            <person name="Szarkandi J.G."/>
            <person name="Papp V."/>
            <person name="Albert L."/>
            <person name="Andreopoulos W."/>
            <person name="Angelini C."/>
            <person name="Antonin V."/>
            <person name="Barry K.W."/>
            <person name="Bougher N.L."/>
            <person name="Buchanan P."/>
            <person name="Buyck B."/>
            <person name="Bense V."/>
            <person name="Catcheside P."/>
            <person name="Chovatia M."/>
            <person name="Cooper J."/>
            <person name="Damon W."/>
            <person name="Desjardin D."/>
            <person name="Finy P."/>
            <person name="Geml J."/>
            <person name="Haridas S."/>
            <person name="Hughes K."/>
            <person name="Justo A."/>
            <person name="Karasinski D."/>
            <person name="Kautmanova I."/>
            <person name="Kiss B."/>
            <person name="Kocsube S."/>
            <person name="Kotiranta H."/>
            <person name="LaButti K.M."/>
            <person name="Lechner B.E."/>
            <person name="Liimatainen K."/>
            <person name="Lipzen A."/>
            <person name="Lukacs Z."/>
            <person name="Mihaltcheva S."/>
            <person name="Morgado L.N."/>
            <person name="Niskanen T."/>
            <person name="Noordeloos M.E."/>
            <person name="Ohm R.A."/>
            <person name="Ortiz-Santana B."/>
            <person name="Ovrebo C."/>
            <person name="Racz N."/>
            <person name="Riley R."/>
            <person name="Savchenko A."/>
            <person name="Shiryaev A."/>
            <person name="Soop K."/>
            <person name="Spirin V."/>
            <person name="Szebenyi C."/>
            <person name="Tomsovsky M."/>
            <person name="Tulloss R.E."/>
            <person name="Uehling J."/>
            <person name="Grigoriev I.V."/>
            <person name="Vagvolgyi C."/>
            <person name="Papp T."/>
            <person name="Martin F.M."/>
            <person name="Miettinen O."/>
            <person name="Hibbett D.S."/>
            <person name="Nagy L.G."/>
        </authorList>
    </citation>
    <scope>NUCLEOTIDE SEQUENCE [LARGE SCALE GENOMIC DNA]</scope>
    <source>
        <strain evidence="1 2">CBS 962.96</strain>
    </source>
</reference>
<gene>
    <name evidence="1" type="ORF">K435DRAFT_808699</name>
</gene>
<evidence type="ECO:0000313" key="1">
    <source>
        <dbReference type="EMBL" id="THU81909.1"/>
    </source>
</evidence>